<protein>
    <submittedName>
        <fullName evidence="1">Uncharacterized protein</fullName>
    </submittedName>
</protein>
<keyword evidence="2" id="KW-1185">Reference proteome</keyword>
<evidence type="ECO:0000313" key="2">
    <source>
        <dbReference type="Proteomes" id="UP000255467"/>
    </source>
</evidence>
<dbReference type="EMBL" id="UGRY01000002">
    <property type="protein sequence ID" value="SUA74725.1"/>
    <property type="molecule type" value="Genomic_DNA"/>
</dbReference>
<dbReference type="Proteomes" id="UP000255467">
    <property type="component" value="Unassembled WGS sequence"/>
</dbReference>
<proteinExistence type="predicted"/>
<name>A0A378YBU7_9NOCA</name>
<gene>
    <name evidence="1" type="ORF">NCTC1934_01726</name>
</gene>
<dbReference type="AlphaFoldDB" id="A0A378YBU7"/>
<dbReference type="RefSeq" id="WP_039808148.1">
    <property type="nucleotide sequence ID" value="NZ_UGRY01000002.1"/>
</dbReference>
<dbReference type="OrthoDB" id="4569829at2"/>
<reference evidence="1 2" key="1">
    <citation type="submission" date="2018-06" db="EMBL/GenBank/DDBJ databases">
        <authorList>
            <consortium name="Pathogen Informatics"/>
            <person name="Doyle S."/>
        </authorList>
    </citation>
    <scope>NUCLEOTIDE SEQUENCE [LARGE SCALE GENOMIC DNA]</scope>
    <source>
        <strain evidence="1 2">NCTC1934</strain>
    </source>
</reference>
<dbReference type="STRING" id="1406858.GCA_000710895_02090"/>
<sequence>MAIHLPAGFDAATIAQIISHASFRWAAEHPHEAMQAHRECRVGQCLTKTIAYKKLVGDGKLVPAGWPA</sequence>
<accession>A0A378YBU7</accession>
<organism evidence="1 2">
    <name type="scientific">Nocardia otitidiscaviarum</name>
    <dbReference type="NCBI Taxonomy" id="1823"/>
    <lineage>
        <taxon>Bacteria</taxon>
        <taxon>Bacillati</taxon>
        <taxon>Actinomycetota</taxon>
        <taxon>Actinomycetes</taxon>
        <taxon>Mycobacteriales</taxon>
        <taxon>Nocardiaceae</taxon>
        <taxon>Nocardia</taxon>
    </lineage>
</organism>
<evidence type="ECO:0000313" key="1">
    <source>
        <dbReference type="EMBL" id="SUA74725.1"/>
    </source>
</evidence>